<comment type="caution">
    <text evidence="1">The sequence shown here is derived from an EMBL/GenBank/DDBJ whole genome shotgun (WGS) entry which is preliminary data.</text>
</comment>
<protein>
    <submittedName>
        <fullName evidence="1">Uncharacterized protein</fullName>
    </submittedName>
</protein>
<dbReference type="Proteomes" id="UP000606003">
    <property type="component" value="Unassembled WGS sequence"/>
</dbReference>
<accession>A0ABR8JZD7</accession>
<sequence length="157" mass="16666">MEELPEAVFAVALERLVVGTQVATVKAGVGTGSIFSLHLQPTSGEVRYLMVYCAWKLLRTGRVACTWQDAEAYLAAALSAHEGEVVASAQMASGGDVALTLRSGAELKLFVDSSAQDAPLNASNPCDYFVEAAEGIFSCIRGAYYREEASSARPQNV</sequence>
<reference evidence="1 2" key="1">
    <citation type="submission" date="2020-09" db="EMBL/GenBank/DDBJ databases">
        <authorList>
            <person name="Kim M.K."/>
        </authorList>
    </citation>
    <scope>NUCLEOTIDE SEQUENCE [LARGE SCALE GENOMIC DNA]</scope>
    <source>
        <strain evidence="1 2">BT189</strain>
    </source>
</reference>
<dbReference type="RefSeq" id="WP_190925532.1">
    <property type="nucleotide sequence ID" value="NZ_JACXAC010000004.1"/>
</dbReference>
<organism evidence="1 2">
    <name type="scientific">Hymenobacter armeniacus</name>
    <dbReference type="NCBI Taxonomy" id="2771358"/>
    <lineage>
        <taxon>Bacteria</taxon>
        <taxon>Pseudomonadati</taxon>
        <taxon>Bacteroidota</taxon>
        <taxon>Cytophagia</taxon>
        <taxon>Cytophagales</taxon>
        <taxon>Hymenobacteraceae</taxon>
        <taxon>Hymenobacter</taxon>
    </lineage>
</organism>
<dbReference type="EMBL" id="JACXAC010000004">
    <property type="protein sequence ID" value="MBD2723174.1"/>
    <property type="molecule type" value="Genomic_DNA"/>
</dbReference>
<gene>
    <name evidence="1" type="ORF">IC234_13655</name>
</gene>
<keyword evidence="2" id="KW-1185">Reference proteome</keyword>
<evidence type="ECO:0000313" key="1">
    <source>
        <dbReference type="EMBL" id="MBD2723174.1"/>
    </source>
</evidence>
<evidence type="ECO:0000313" key="2">
    <source>
        <dbReference type="Proteomes" id="UP000606003"/>
    </source>
</evidence>
<name>A0ABR8JZD7_9BACT</name>
<proteinExistence type="predicted"/>